<dbReference type="PROSITE" id="PS00162">
    <property type="entry name" value="ALPHA_CA_1"/>
    <property type="match status" value="1"/>
</dbReference>
<keyword evidence="4" id="KW-0732">Signal</keyword>
<dbReference type="InterPro" id="IPR001148">
    <property type="entry name" value="CA_dom"/>
</dbReference>
<dbReference type="InterPro" id="IPR023561">
    <property type="entry name" value="Carbonic_anhydrase_a-class"/>
</dbReference>
<dbReference type="GO" id="GO:0004089">
    <property type="term" value="F:carbonate dehydratase activity"/>
    <property type="evidence" value="ECO:0007669"/>
    <property type="project" value="UniProtKB-UniRule"/>
</dbReference>
<accession>A0A1I8G5K4</accession>
<dbReference type="WBParaSite" id="maker-uti_cns_0000818-snap-gene-0.5-mRNA-1">
    <property type="protein sequence ID" value="maker-uti_cns_0000818-snap-gene-0.5-mRNA-1"/>
    <property type="gene ID" value="maker-uti_cns_0000818-snap-gene-0.5"/>
</dbReference>
<keyword evidence="4" id="KW-0456">Lyase</keyword>
<keyword evidence="5" id="KW-1133">Transmembrane helix</keyword>
<feature type="domain" description="Alpha-carbonic anhydrase" evidence="6">
    <location>
        <begin position="33"/>
        <end position="303"/>
    </location>
</feature>
<evidence type="ECO:0000313" key="9">
    <source>
        <dbReference type="WBParaSite" id="maker-uti_cns_0046045-snap-gene-0.2-mRNA-1"/>
    </source>
</evidence>
<keyword evidence="3 4" id="KW-0862">Zinc</keyword>
<comment type="catalytic activity">
    <reaction evidence="4">
        <text>hydrogencarbonate + H(+) = CO2 + H2O</text>
        <dbReference type="Rhea" id="RHEA:10748"/>
        <dbReference type="ChEBI" id="CHEBI:15377"/>
        <dbReference type="ChEBI" id="CHEBI:15378"/>
        <dbReference type="ChEBI" id="CHEBI:16526"/>
        <dbReference type="ChEBI" id="CHEBI:17544"/>
        <dbReference type="EC" id="4.2.1.1"/>
    </reaction>
</comment>
<feature type="transmembrane region" description="Helical" evidence="5">
    <location>
        <begin position="310"/>
        <end position="332"/>
    </location>
</feature>
<dbReference type="Pfam" id="PF00194">
    <property type="entry name" value="Carb_anhydrase"/>
    <property type="match status" value="1"/>
</dbReference>
<dbReference type="Gene3D" id="3.10.200.10">
    <property type="entry name" value="Alpha carbonic anhydrase"/>
    <property type="match status" value="1"/>
</dbReference>
<dbReference type="PROSITE" id="PS51144">
    <property type="entry name" value="ALPHA_CA_2"/>
    <property type="match status" value="1"/>
</dbReference>
<dbReference type="Proteomes" id="UP000095280">
    <property type="component" value="Unplaced"/>
</dbReference>
<dbReference type="WBParaSite" id="maker-uti_cns_0046046-snap-gene-0.3-mRNA-1">
    <property type="protein sequence ID" value="maker-uti_cns_0046046-snap-gene-0.3-mRNA-1"/>
    <property type="gene ID" value="maker-uti_cns_0046046-snap-gene-0.3"/>
</dbReference>
<comment type="cofactor">
    <cofactor evidence="4">
        <name>Zn(2+)</name>
        <dbReference type="ChEBI" id="CHEBI:29105"/>
    </cofactor>
</comment>
<evidence type="ECO:0000313" key="7">
    <source>
        <dbReference type="Proteomes" id="UP000095280"/>
    </source>
</evidence>
<keyword evidence="5" id="KW-0812">Transmembrane</keyword>
<dbReference type="SMART" id="SM01057">
    <property type="entry name" value="Carb_anhydrase"/>
    <property type="match status" value="1"/>
</dbReference>
<proteinExistence type="inferred from homology"/>
<keyword evidence="2 4" id="KW-0479">Metal-binding</keyword>
<comment type="function">
    <text evidence="4">Reversible hydration of carbon dioxide.</text>
</comment>
<evidence type="ECO:0000256" key="3">
    <source>
        <dbReference type="ARBA" id="ARBA00022833"/>
    </source>
</evidence>
<dbReference type="SUPFAM" id="SSF51069">
    <property type="entry name" value="Carbonic anhydrase"/>
    <property type="match status" value="1"/>
</dbReference>
<evidence type="ECO:0000256" key="2">
    <source>
        <dbReference type="ARBA" id="ARBA00022723"/>
    </source>
</evidence>
<feature type="signal peptide" evidence="4">
    <location>
        <begin position="1"/>
        <end position="31"/>
    </location>
</feature>
<protein>
    <recommendedName>
        <fullName evidence="4">Carbonic anhydrase</fullName>
        <ecNumber evidence="4">4.2.1.1</ecNumber>
    </recommendedName>
</protein>
<sequence>TYLQTMASAGSKSWVTMLSLLVAAQLQASLAAGGWDYGKNGPNRWAELFPEFCAGDKQSPIDLSTQTALQSSLIRKYVFHQSSIAAGVKFTLKNDGHKIELNWSPELSITMGQTAADQMYTAAQLHWHWGSSDQQGSEHTLDKKSYAAEGHLVFYNSKDYANISMAASRPNGLAVLGVFYEVSATDNPLFKDLEKALANDTLINMGGAAEVAARTDFNMFSTFLPSNQDEFFRYDGSLTTPVCYESVLWTVYRQAVPISARQLQMLRRLHYSDNSSMVNNFRPPLPLNPGNRPGTPRTLYRTFSAGAAGLAPSALSTVGLILAALLAGRLFVAVEL</sequence>
<reference evidence="8 9" key="1">
    <citation type="submission" date="2016-11" db="UniProtKB">
        <authorList>
            <consortium name="WormBaseParasite"/>
        </authorList>
    </citation>
    <scope>IDENTIFICATION</scope>
</reference>
<dbReference type="InterPro" id="IPR036398">
    <property type="entry name" value="CA_dom_sf"/>
</dbReference>
<dbReference type="WBParaSite" id="maker-uti_cns_0046045-snap-gene-0.2-mRNA-1">
    <property type="protein sequence ID" value="maker-uti_cns_0046045-snap-gene-0.2-mRNA-1"/>
    <property type="gene ID" value="maker-uti_cns_0046045-snap-gene-0.2"/>
</dbReference>
<evidence type="ECO:0000313" key="8">
    <source>
        <dbReference type="WBParaSite" id="maker-uti_cns_0000818-snap-gene-0.5-mRNA-1"/>
    </source>
</evidence>
<keyword evidence="7" id="KW-1185">Reference proteome</keyword>
<dbReference type="InterPro" id="IPR018338">
    <property type="entry name" value="Carbonic_anhydrase_a-class_CS"/>
</dbReference>
<dbReference type="PANTHER" id="PTHR18952:SF278">
    <property type="entry name" value="CARBONIC ANHYDRASE"/>
    <property type="match status" value="1"/>
</dbReference>
<feature type="chain" id="PRO_5009845611" description="Carbonic anhydrase" evidence="4">
    <location>
        <begin position="32"/>
        <end position="336"/>
    </location>
</feature>
<dbReference type="AlphaFoldDB" id="A0A1I8G5K4"/>
<dbReference type="CDD" id="cd00326">
    <property type="entry name" value="alpha_CA"/>
    <property type="match status" value="1"/>
</dbReference>
<dbReference type="EC" id="4.2.1.1" evidence="4"/>
<dbReference type="PANTHER" id="PTHR18952">
    <property type="entry name" value="CARBONIC ANHYDRASE"/>
    <property type="match status" value="1"/>
</dbReference>
<evidence type="ECO:0000256" key="1">
    <source>
        <dbReference type="ARBA" id="ARBA00010718"/>
    </source>
</evidence>
<name>A0A1I8G5K4_9PLAT</name>
<dbReference type="GO" id="GO:0005886">
    <property type="term" value="C:plasma membrane"/>
    <property type="evidence" value="ECO:0007669"/>
    <property type="project" value="TreeGrafter"/>
</dbReference>
<evidence type="ECO:0000259" key="6">
    <source>
        <dbReference type="PROSITE" id="PS51144"/>
    </source>
</evidence>
<organism evidence="7 8">
    <name type="scientific">Macrostomum lignano</name>
    <dbReference type="NCBI Taxonomy" id="282301"/>
    <lineage>
        <taxon>Eukaryota</taxon>
        <taxon>Metazoa</taxon>
        <taxon>Spiralia</taxon>
        <taxon>Lophotrochozoa</taxon>
        <taxon>Platyhelminthes</taxon>
        <taxon>Rhabditophora</taxon>
        <taxon>Macrostomorpha</taxon>
        <taxon>Macrostomida</taxon>
        <taxon>Macrostomidae</taxon>
        <taxon>Macrostomum</taxon>
    </lineage>
</organism>
<evidence type="ECO:0000256" key="4">
    <source>
        <dbReference type="RuleBase" id="RU367011"/>
    </source>
</evidence>
<comment type="similarity">
    <text evidence="1 4">Belongs to the alpha-carbonic anhydrase family.</text>
</comment>
<dbReference type="GO" id="GO:0008270">
    <property type="term" value="F:zinc ion binding"/>
    <property type="evidence" value="ECO:0007669"/>
    <property type="project" value="UniProtKB-UniRule"/>
</dbReference>
<keyword evidence="5" id="KW-0472">Membrane</keyword>
<evidence type="ECO:0000256" key="5">
    <source>
        <dbReference type="SAM" id="Phobius"/>
    </source>
</evidence>